<protein>
    <submittedName>
        <fullName evidence="1">Uncharacterized protein</fullName>
    </submittedName>
</protein>
<dbReference type="EMBL" id="JH000694">
    <property type="protein sequence ID" value="EGW04865.1"/>
    <property type="molecule type" value="Genomic_DNA"/>
</dbReference>
<name>G3HTD2_CRIGR</name>
<evidence type="ECO:0000313" key="2">
    <source>
        <dbReference type="Proteomes" id="UP000001075"/>
    </source>
</evidence>
<dbReference type="InParanoid" id="G3HTD2"/>
<sequence length="51" mass="5797">MTQRSTYLRLPNAGIKGMCHHCPHFLCFEAELPAFLIPDHLSSSQADQRVK</sequence>
<reference evidence="2" key="1">
    <citation type="journal article" date="2011" name="Nat. Biotechnol.">
        <title>The genomic sequence of the Chinese hamster ovary (CHO)-K1 cell line.</title>
        <authorList>
            <person name="Xu X."/>
            <person name="Nagarajan H."/>
            <person name="Lewis N.E."/>
            <person name="Pan S."/>
            <person name="Cai Z."/>
            <person name="Liu X."/>
            <person name="Chen W."/>
            <person name="Xie M."/>
            <person name="Wang W."/>
            <person name="Hammond S."/>
            <person name="Andersen M.R."/>
            <person name="Neff N."/>
            <person name="Passarelli B."/>
            <person name="Koh W."/>
            <person name="Fan H.C."/>
            <person name="Wang J."/>
            <person name="Gui Y."/>
            <person name="Lee K.H."/>
            <person name="Betenbaugh M.J."/>
            <person name="Quake S.R."/>
            <person name="Famili I."/>
            <person name="Palsson B.O."/>
            <person name="Wang J."/>
        </authorList>
    </citation>
    <scope>NUCLEOTIDE SEQUENCE [LARGE SCALE GENOMIC DNA]</scope>
    <source>
        <strain evidence="2">CHO K1 cell line</strain>
    </source>
</reference>
<accession>G3HTD2</accession>
<organism evidence="1 2">
    <name type="scientific">Cricetulus griseus</name>
    <name type="common">Chinese hamster</name>
    <name type="synonym">Cricetulus barabensis griseus</name>
    <dbReference type="NCBI Taxonomy" id="10029"/>
    <lineage>
        <taxon>Eukaryota</taxon>
        <taxon>Metazoa</taxon>
        <taxon>Chordata</taxon>
        <taxon>Craniata</taxon>
        <taxon>Vertebrata</taxon>
        <taxon>Euteleostomi</taxon>
        <taxon>Mammalia</taxon>
        <taxon>Eutheria</taxon>
        <taxon>Euarchontoglires</taxon>
        <taxon>Glires</taxon>
        <taxon>Rodentia</taxon>
        <taxon>Myomorpha</taxon>
        <taxon>Muroidea</taxon>
        <taxon>Cricetidae</taxon>
        <taxon>Cricetinae</taxon>
        <taxon>Cricetulus</taxon>
    </lineage>
</organism>
<evidence type="ECO:0000313" key="1">
    <source>
        <dbReference type="EMBL" id="EGW04865.1"/>
    </source>
</evidence>
<dbReference type="Proteomes" id="UP000001075">
    <property type="component" value="Unassembled WGS sequence"/>
</dbReference>
<gene>
    <name evidence="1" type="ORF">I79_014157</name>
</gene>
<proteinExistence type="predicted"/>
<dbReference type="AlphaFoldDB" id="G3HTD2"/>